<dbReference type="InterPro" id="IPR050731">
    <property type="entry name" value="HRD1_E3_ubiq-ligases"/>
</dbReference>
<evidence type="ECO:0000256" key="1">
    <source>
        <dbReference type="ARBA" id="ARBA00022723"/>
    </source>
</evidence>
<dbReference type="GO" id="GO:0061630">
    <property type="term" value="F:ubiquitin protein ligase activity"/>
    <property type="evidence" value="ECO:0007669"/>
    <property type="project" value="TreeGrafter"/>
</dbReference>
<dbReference type="SUPFAM" id="SSF57850">
    <property type="entry name" value="RING/U-box"/>
    <property type="match status" value="1"/>
</dbReference>
<dbReference type="GO" id="GO:0043161">
    <property type="term" value="P:proteasome-mediated ubiquitin-dependent protein catabolic process"/>
    <property type="evidence" value="ECO:0007669"/>
    <property type="project" value="TreeGrafter"/>
</dbReference>
<accession>A0AAN9Y988</accession>
<dbReference type="Gene3D" id="3.30.40.10">
    <property type="entry name" value="Zinc/RING finger domain, C3HC4 (zinc finger)"/>
    <property type="match status" value="1"/>
</dbReference>
<reference evidence="8 9" key="1">
    <citation type="submission" date="2024-03" db="EMBL/GenBank/DDBJ databases">
        <title>Adaptation during the transition from Ophiocordyceps entomopathogen to insect associate is accompanied by gene loss and intensified selection.</title>
        <authorList>
            <person name="Ward C.M."/>
            <person name="Onetto C.A."/>
            <person name="Borneman A.R."/>
        </authorList>
    </citation>
    <scope>NUCLEOTIDE SEQUENCE [LARGE SCALE GENOMIC DNA]</scope>
    <source>
        <strain evidence="8">AWRI1</strain>
        <tissue evidence="8">Single Adult Female</tissue>
    </source>
</reference>
<keyword evidence="5" id="KW-0175">Coiled coil</keyword>
<gene>
    <name evidence="8" type="ORF">V9T40_003815</name>
    <name evidence="7" type="ORF">V9T40_011814</name>
</gene>
<dbReference type="Pfam" id="PF00098">
    <property type="entry name" value="zf-CCHC"/>
    <property type="match status" value="1"/>
</dbReference>
<dbReference type="Proteomes" id="UP001367676">
    <property type="component" value="Unassembled WGS sequence"/>
</dbReference>
<dbReference type="GO" id="GO:0016070">
    <property type="term" value="P:RNA metabolic process"/>
    <property type="evidence" value="ECO:0007669"/>
    <property type="project" value="InterPro"/>
</dbReference>
<evidence type="ECO:0000256" key="5">
    <source>
        <dbReference type="SAM" id="Coils"/>
    </source>
</evidence>
<dbReference type="SMART" id="SM00184">
    <property type="entry name" value="RING"/>
    <property type="match status" value="1"/>
</dbReference>
<dbReference type="PANTHER" id="PTHR22763">
    <property type="entry name" value="RING ZINC FINGER PROTEIN"/>
    <property type="match status" value="1"/>
</dbReference>
<evidence type="ECO:0000256" key="3">
    <source>
        <dbReference type="ARBA" id="ARBA00022833"/>
    </source>
</evidence>
<dbReference type="GO" id="GO:0003676">
    <property type="term" value="F:nucleic acid binding"/>
    <property type="evidence" value="ECO:0007669"/>
    <property type="project" value="InterPro"/>
</dbReference>
<dbReference type="InterPro" id="IPR015174">
    <property type="entry name" value="MIF4G-like_typ-2"/>
</dbReference>
<dbReference type="AlphaFoldDB" id="A0AAN9Y988"/>
<dbReference type="CDD" id="cd16448">
    <property type="entry name" value="RING-H2"/>
    <property type="match status" value="1"/>
</dbReference>
<keyword evidence="9" id="KW-1185">Reference proteome</keyword>
<evidence type="ECO:0000313" key="9">
    <source>
        <dbReference type="Proteomes" id="UP001367676"/>
    </source>
</evidence>
<dbReference type="EMBL" id="JBBCAQ010000006">
    <property type="protein sequence ID" value="KAK7603816.1"/>
    <property type="molecule type" value="Genomic_DNA"/>
</dbReference>
<keyword evidence="3" id="KW-0862">Zinc</keyword>
<evidence type="ECO:0000256" key="4">
    <source>
        <dbReference type="PROSITE-ProRule" id="PRU00175"/>
    </source>
</evidence>
<feature type="domain" description="RING-type" evidence="6">
    <location>
        <begin position="13"/>
        <end position="67"/>
    </location>
</feature>
<sequence length="314" mass="35491">MAAAATVTEVATCPICRDNLVQMGPSGDSENIYATECGHVYHGTCLRELFRVQRQSPELDPHCAVCRRPGDDVYPLYITNGALDSDDVADTVNDLNRRLQQTERERDEAQHALQDVLEEMDEDRKGQRELFQVMENNLISILNESSALRAENARLRHAAASSRRQPAAAAAAAEPAAAEPAAAAAVLPPPIREPSRSMYDRIDRPTKARCFYCGEIGHWSFLCTERATLESRREYIAFKGLQNSRMVVPSYPCEWLFCGQRDHISSLCPNAVYPVTREIQELHYRQLRFVKYRMGVLPPPQRQHQDEDEDEQSS</sequence>
<dbReference type="InterPro" id="IPR013083">
    <property type="entry name" value="Znf_RING/FYVE/PHD"/>
</dbReference>
<dbReference type="EMBL" id="JBBCAQ010000036">
    <property type="protein sequence ID" value="KAK7575528.1"/>
    <property type="molecule type" value="Genomic_DNA"/>
</dbReference>
<comment type="caution">
    <text evidence="8">The sequence shown here is derived from an EMBL/GenBank/DDBJ whole genome shotgun (WGS) entry which is preliminary data.</text>
</comment>
<evidence type="ECO:0000256" key="2">
    <source>
        <dbReference type="ARBA" id="ARBA00022771"/>
    </source>
</evidence>
<dbReference type="InterPro" id="IPR018957">
    <property type="entry name" value="Znf_C3HC4_RING-type"/>
</dbReference>
<dbReference type="InterPro" id="IPR001841">
    <property type="entry name" value="Znf_RING"/>
</dbReference>
<evidence type="ECO:0000259" key="6">
    <source>
        <dbReference type="PROSITE" id="PS50089"/>
    </source>
</evidence>
<dbReference type="SMART" id="SM00343">
    <property type="entry name" value="ZnF_C2HC"/>
    <property type="match status" value="2"/>
</dbReference>
<dbReference type="PROSITE" id="PS50089">
    <property type="entry name" value="ZF_RING_2"/>
    <property type="match status" value="1"/>
</dbReference>
<dbReference type="SUPFAM" id="SSF57756">
    <property type="entry name" value="Retrovirus zinc finger-like domains"/>
    <property type="match status" value="1"/>
</dbReference>
<dbReference type="InterPro" id="IPR036875">
    <property type="entry name" value="Znf_CCHC_sf"/>
</dbReference>
<name>A0AAN9Y988_9HEMI</name>
<proteinExistence type="predicted"/>
<keyword evidence="1" id="KW-0479">Metal-binding</keyword>
<dbReference type="Gene3D" id="4.10.60.10">
    <property type="entry name" value="Zinc finger, CCHC-type"/>
    <property type="match status" value="1"/>
</dbReference>
<protein>
    <recommendedName>
        <fullName evidence="6">RING-type domain-containing protein</fullName>
    </recommendedName>
</protein>
<dbReference type="Pfam" id="PF09090">
    <property type="entry name" value="MIF4G_like_2"/>
    <property type="match status" value="1"/>
</dbReference>
<dbReference type="Pfam" id="PF00097">
    <property type="entry name" value="zf-C3HC4"/>
    <property type="match status" value="1"/>
</dbReference>
<dbReference type="InterPro" id="IPR001878">
    <property type="entry name" value="Znf_CCHC"/>
</dbReference>
<organism evidence="8 9">
    <name type="scientific">Parthenolecanium corni</name>
    <dbReference type="NCBI Taxonomy" id="536013"/>
    <lineage>
        <taxon>Eukaryota</taxon>
        <taxon>Metazoa</taxon>
        <taxon>Ecdysozoa</taxon>
        <taxon>Arthropoda</taxon>
        <taxon>Hexapoda</taxon>
        <taxon>Insecta</taxon>
        <taxon>Pterygota</taxon>
        <taxon>Neoptera</taxon>
        <taxon>Paraneoptera</taxon>
        <taxon>Hemiptera</taxon>
        <taxon>Sternorrhyncha</taxon>
        <taxon>Coccoidea</taxon>
        <taxon>Coccidae</taxon>
        <taxon>Parthenolecanium</taxon>
    </lineage>
</organism>
<evidence type="ECO:0000313" key="7">
    <source>
        <dbReference type="EMBL" id="KAK7575528.1"/>
    </source>
</evidence>
<evidence type="ECO:0000313" key="8">
    <source>
        <dbReference type="EMBL" id="KAK7603816.1"/>
    </source>
</evidence>
<feature type="coiled-coil region" evidence="5">
    <location>
        <begin position="85"/>
        <end position="137"/>
    </location>
</feature>
<keyword evidence="2 4" id="KW-0863">Zinc-finger</keyword>
<dbReference type="GO" id="GO:0012505">
    <property type="term" value="C:endomembrane system"/>
    <property type="evidence" value="ECO:0007669"/>
    <property type="project" value="TreeGrafter"/>
</dbReference>
<dbReference type="GO" id="GO:0008270">
    <property type="term" value="F:zinc ion binding"/>
    <property type="evidence" value="ECO:0007669"/>
    <property type="project" value="UniProtKB-KW"/>
</dbReference>